<dbReference type="GO" id="GO:0004386">
    <property type="term" value="F:helicase activity"/>
    <property type="evidence" value="ECO:0007669"/>
    <property type="project" value="UniProtKB-KW"/>
</dbReference>
<dbReference type="AlphaFoldDB" id="A0A2R6C9L6"/>
<gene>
    <name evidence="7" type="ORF">B9Q04_10040</name>
</gene>
<dbReference type="SUPFAM" id="SSF52540">
    <property type="entry name" value="P-loop containing nucleoside triphosphate hydrolases"/>
    <property type="match status" value="1"/>
</dbReference>
<dbReference type="PROSITE" id="PS51194">
    <property type="entry name" value="HELICASE_CTER"/>
    <property type="match status" value="1"/>
</dbReference>
<evidence type="ECO:0000313" key="7">
    <source>
        <dbReference type="EMBL" id="PSO07602.1"/>
    </source>
</evidence>
<dbReference type="Proteomes" id="UP000242015">
    <property type="component" value="Unassembled WGS sequence"/>
</dbReference>
<dbReference type="InterPro" id="IPR011545">
    <property type="entry name" value="DEAD/DEAH_box_helicase_dom"/>
</dbReference>
<proteinExistence type="predicted"/>
<dbReference type="InterPro" id="IPR050474">
    <property type="entry name" value="Hel308_SKI2-like"/>
</dbReference>
<keyword evidence="4" id="KW-0067">ATP-binding</keyword>
<dbReference type="PANTHER" id="PTHR47961:SF6">
    <property type="entry name" value="DNA-DIRECTED DNA POLYMERASE"/>
    <property type="match status" value="1"/>
</dbReference>
<evidence type="ECO:0000256" key="2">
    <source>
        <dbReference type="ARBA" id="ARBA00022801"/>
    </source>
</evidence>
<feature type="domain" description="Helicase C-terminal" evidence="6">
    <location>
        <begin position="203"/>
        <end position="404"/>
    </location>
</feature>
<name>A0A2R6C9L6_9ARCH</name>
<comment type="caution">
    <text evidence="7">The sequence shown here is derived from an EMBL/GenBank/DDBJ whole genome shotgun (WGS) entry which is preliminary data.</text>
</comment>
<dbReference type="GO" id="GO:0005524">
    <property type="term" value="F:ATP binding"/>
    <property type="evidence" value="ECO:0007669"/>
    <property type="project" value="UniProtKB-KW"/>
</dbReference>
<dbReference type="InterPro" id="IPR014001">
    <property type="entry name" value="Helicase_ATP-bd"/>
</dbReference>
<dbReference type="GO" id="GO:0140097">
    <property type="term" value="F:catalytic activity, acting on DNA"/>
    <property type="evidence" value="ECO:0007669"/>
    <property type="project" value="UniProtKB-ARBA"/>
</dbReference>
<dbReference type="SMART" id="SM00487">
    <property type="entry name" value="DEXDc"/>
    <property type="match status" value="1"/>
</dbReference>
<evidence type="ECO:0000259" key="5">
    <source>
        <dbReference type="PROSITE" id="PS51192"/>
    </source>
</evidence>
<sequence length="633" mass="72327">MSKLEEGIGEGEGISLSDDSLREWQHDVAHNVLSGKNVLLVAPTGSGKSHLALRLCRNYSRVLWVLPTKALTREWFMAAYRALSGTKKVNIYTGDYRRESSKYEGDIILATYESALLQLRRKDEWFCGLDLLVMDEFQFMDDDERGGVIEELLILLSEFKPSVQVFALSATIGNPHEIGRWLSTLFTKPVEVFEVPMELRPVHLVQHAVKFRSEKHKKMYLLKLIKDNPDKQFLVFVPRRFEAEGLARYYAALGVKTAVHHAGLDRLSRITAEDSFRSGGVQALFCTATLQYGVNLPAHFVVVYDPIWNTRRGEFSISVNDYLQMAGRAGRPLVSPVDGKEILEGNVVIFAVGSNEYRYAKLHLLNHDAEPVMSFFETNLVQRIHGLLLYRKAEEIRKLLSKSFARVEPKMVNHALQTLGKMGFLDGSGLNRVGRFVAELNLNPFVAYRFIRELKGFPHGERFGQVAARVVFETVMMETSSAPPYITSYQDLLRWRFVEKSYMDGVLLIVNYDSPTILRDRAAWYMYSYERLSEFLGYTEHSKSIMKERLRLEGLSEYEAPSKRIQAILSQKQLYVEVAIREYNEVERVGKTNWMGFEVRVGGAPRGWTEPVRVTRVDGRTIFAELLNPPIPA</sequence>
<dbReference type="InterPro" id="IPR027417">
    <property type="entry name" value="P-loop_NTPase"/>
</dbReference>
<evidence type="ECO:0000259" key="6">
    <source>
        <dbReference type="PROSITE" id="PS51194"/>
    </source>
</evidence>
<dbReference type="EMBL" id="NEXF01000220">
    <property type="protein sequence ID" value="PSO07602.1"/>
    <property type="molecule type" value="Genomic_DNA"/>
</dbReference>
<keyword evidence="1" id="KW-0547">Nucleotide-binding</keyword>
<dbReference type="Gene3D" id="3.40.50.300">
    <property type="entry name" value="P-loop containing nucleotide triphosphate hydrolases"/>
    <property type="match status" value="2"/>
</dbReference>
<feature type="domain" description="Helicase ATP-binding" evidence="5">
    <location>
        <begin position="29"/>
        <end position="190"/>
    </location>
</feature>
<organism evidence="7 8">
    <name type="scientific">Candidatus Marsarchaeota G2 archaeon BE_D</name>
    <dbReference type="NCBI Taxonomy" id="1978158"/>
    <lineage>
        <taxon>Archaea</taxon>
        <taxon>Candidatus Marsarchaeota</taxon>
        <taxon>Candidatus Marsarchaeota group 2</taxon>
    </lineage>
</organism>
<dbReference type="InterPro" id="IPR001650">
    <property type="entry name" value="Helicase_C-like"/>
</dbReference>
<evidence type="ECO:0000256" key="4">
    <source>
        <dbReference type="ARBA" id="ARBA00022840"/>
    </source>
</evidence>
<protein>
    <recommendedName>
        <fullName evidence="9">DEAD/DEAH box helicase</fullName>
    </recommendedName>
</protein>
<evidence type="ECO:0008006" key="9">
    <source>
        <dbReference type="Google" id="ProtNLM"/>
    </source>
</evidence>
<keyword evidence="3" id="KW-0347">Helicase</keyword>
<dbReference type="SMART" id="SM00490">
    <property type="entry name" value="HELICc"/>
    <property type="match status" value="1"/>
</dbReference>
<dbReference type="SMART" id="SM00382">
    <property type="entry name" value="AAA"/>
    <property type="match status" value="1"/>
</dbReference>
<keyword evidence="2" id="KW-0378">Hydrolase</keyword>
<accession>A0A2R6C9L6</accession>
<dbReference type="GO" id="GO:0016787">
    <property type="term" value="F:hydrolase activity"/>
    <property type="evidence" value="ECO:0007669"/>
    <property type="project" value="UniProtKB-KW"/>
</dbReference>
<evidence type="ECO:0000256" key="3">
    <source>
        <dbReference type="ARBA" id="ARBA00022806"/>
    </source>
</evidence>
<evidence type="ECO:0000256" key="1">
    <source>
        <dbReference type="ARBA" id="ARBA00022741"/>
    </source>
</evidence>
<dbReference type="Pfam" id="PF00270">
    <property type="entry name" value="DEAD"/>
    <property type="match status" value="1"/>
</dbReference>
<dbReference type="GO" id="GO:0003676">
    <property type="term" value="F:nucleic acid binding"/>
    <property type="evidence" value="ECO:0007669"/>
    <property type="project" value="InterPro"/>
</dbReference>
<evidence type="ECO:0000313" key="8">
    <source>
        <dbReference type="Proteomes" id="UP000242015"/>
    </source>
</evidence>
<dbReference type="InterPro" id="IPR003593">
    <property type="entry name" value="AAA+_ATPase"/>
</dbReference>
<reference evidence="7 8" key="1">
    <citation type="submission" date="2017-04" db="EMBL/GenBank/DDBJ databases">
        <title>Novel microbial lineages endemic to geothermal iron-oxide mats fill important gaps in the evolutionary history of Archaea.</title>
        <authorList>
            <person name="Jay Z.J."/>
            <person name="Beam J.P."/>
            <person name="Dlakic M."/>
            <person name="Rusch D.B."/>
            <person name="Kozubal M.A."/>
            <person name="Inskeep W.P."/>
        </authorList>
    </citation>
    <scope>NUCLEOTIDE SEQUENCE [LARGE SCALE GENOMIC DNA]</scope>
    <source>
        <strain evidence="7">BE_D</strain>
    </source>
</reference>
<dbReference type="PANTHER" id="PTHR47961">
    <property type="entry name" value="DNA POLYMERASE THETA, PUTATIVE (AFU_ORTHOLOGUE AFUA_1G05260)-RELATED"/>
    <property type="match status" value="1"/>
</dbReference>
<dbReference type="PROSITE" id="PS51192">
    <property type="entry name" value="HELICASE_ATP_BIND_1"/>
    <property type="match status" value="1"/>
</dbReference>
<dbReference type="Pfam" id="PF00271">
    <property type="entry name" value="Helicase_C"/>
    <property type="match status" value="1"/>
</dbReference>